<evidence type="ECO:0000313" key="2">
    <source>
        <dbReference type="EMBL" id="GBN93618.1"/>
    </source>
</evidence>
<evidence type="ECO:0000256" key="1">
    <source>
        <dbReference type="SAM" id="Phobius"/>
    </source>
</evidence>
<proteinExistence type="predicted"/>
<feature type="transmembrane region" description="Helical" evidence="1">
    <location>
        <begin position="47"/>
        <end position="70"/>
    </location>
</feature>
<keyword evidence="1" id="KW-1133">Transmembrane helix</keyword>
<dbReference type="Proteomes" id="UP000499080">
    <property type="component" value="Unassembled WGS sequence"/>
</dbReference>
<protein>
    <submittedName>
        <fullName evidence="2">Uncharacterized protein</fullName>
    </submittedName>
</protein>
<sequence>MKSLEDIMSLPILITCVADFTGMFYGVVVLDPFHRLSARSWMKNFSLASFTVALRCLLSFVCVSLSAAHVHGASERDKKIQEEMIKKILSSEQNCENMNLLLLFTN</sequence>
<dbReference type="OrthoDB" id="6437265at2759"/>
<gene>
    <name evidence="2" type="ORF">AVEN_236761_1</name>
</gene>
<dbReference type="EMBL" id="BGPR01025037">
    <property type="protein sequence ID" value="GBN93618.1"/>
    <property type="molecule type" value="Genomic_DNA"/>
</dbReference>
<keyword evidence="3" id="KW-1185">Reference proteome</keyword>
<evidence type="ECO:0000313" key="3">
    <source>
        <dbReference type="Proteomes" id="UP000499080"/>
    </source>
</evidence>
<name>A0A4Y2SZ06_ARAVE</name>
<feature type="transmembrane region" description="Helical" evidence="1">
    <location>
        <begin position="7"/>
        <end position="27"/>
    </location>
</feature>
<keyword evidence="1" id="KW-0472">Membrane</keyword>
<organism evidence="2 3">
    <name type="scientific">Araneus ventricosus</name>
    <name type="common">Orbweaver spider</name>
    <name type="synonym">Epeira ventricosa</name>
    <dbReference type="NCBI Taxonomy" id="182803"/>
    <lineage>
        <taxon>Eukaryota</taxon>
        <taxon>Metazoa</taxon>
        <taxon>Ecdysozoa</taxon>
        <taxon>Arthropoda</taxon>
        <taxon>Chelicerata</taxon>
        <taxon>Arachnida</taxon>
        <taxon>Araneae</taxon>
        <taxon>Araneomorphae</taxon>
        <taxon>Entelegynae</taxon>
        <taxon>Araneoidea</taxon>
        <taxon>Araneidae</taxon>
        <taxon>Araneus</taxon>
    </lineage>
</organism>
<reference evidence="2 3" key="1">
    <citation type="journal article" date="2019" name="Sci. Rep.">
        <title>Orb-weaving spider Araneus ventricosus genome elucidates the spidroin gene catalogue.</title>
        <authorList>
            <person name="Kono N."/>
            <person name="Nakamura H."/>
            <person name="Ohtoshi R."/>
            <person name="Moran D.A.P."/>
            <person name="Shinohara A."/>
            <person name="Yoshida Y."/>
            <person name="Fujiwara M."/>
            <person name="Mori M."/>
            <person name="Tomita M."/>
            <person name="Arakawa K."/>
        </authorList>
    </citation>
    <scope>NUCLEOTIDE SEQUENCE [LARGE SCALE GENOMIC DNA]</scope>
</reference>
<dbReference type="AlphaFoldDB" id="A0A4Y2SZ06"/>
<accession>A0A4Y2SZ06</accession>
<comment type="caution">
    <text evidence="2">The sequence shown here is derived from an EMBL/GenBank/DDBJ whole genome shotgun (WGS) entry which is preliminary data.</text>
</comment>
<keyword evidence="1" id="KW-0812">Transmembrane</keyword>